<reference evidence="3" key="1">
    <citation type="submission" date="2013-07" db="EMBL/GenBank/DDBJ databases">
        <title>The genome of Eucalyptus grandis.</title>
        <authorList>
            <person name="Schmutz J."/>
            <person name="Hayes R."/>
            <person name="Myburg A."/>
            <person name="Tuskan G."/>
            <person name="Grattapaglia D."/>
            <person name="Rokhsar D.S."/>
        </authorList>
    </citation>
    <scope>NUCLEOTIDE SEQUENCE</scope>
    <source>
        <tissue evidence="3">Leaf extractions</tissue>
    </source>
</reference>
<dbReference type="EMBL" id="KK198762">
    <property type="protein sequence ID" value="KCW53664.1"/>
    <property type="molecule type" value="Genomic_DNA"/>
</dbReference>
<gene>
    <name evidence="3" type="ORF">EUGRSUZ_J02931</name>
</gene>
<organism evidence="3">
    <name type="scientific">Eucalyptus grandis</name>
    <name type="common">Flooded gum</name>
    <dbReference type="NCBI Taxonomy" id="71139"/>
    <lineage>
        <taxon>Eukaryota</taxon>
        <taxon>Viridiplantae</taxon>
        <taxon>Streptophyta</taxon>
        <taxon>Embryophyta</taxon>
        <taxon>Tracheophyta</taxon>
        <taxon>Spermatophyta</taxon>
        <taxon>Magnoliopsida</taxon>
        <taxon>eudicotyledons</taxon>
        <taxon>Gunneridae</taxon>
        <taxon>Pentapetalae</taxon>
        <taxon>rosids</taxon>
        <taxon>malvids</taxon>
        <taxon>Myrtales</taxon>
        <taxon>Myrtaceae</taxon>
        <taxon>Myrtoideae</taxon>
        <taxon>Eucalypteae</taxon>
        <taxon>Eucalyptus</taxon>
    </lineage>
</organism>
<dbReference type="NCBIfam" id="TIGR00756">
    <property type="entry name" value="PPR"/>
    <property type="match status" value="1"/>
</dbReference>
<dbReference type="Pfam" id="PF12854">
    <property type="entry name" value="PPR_1"/>
    <property type="match status" value="1"/>
</dbReference>
<feature type="repeat" description="PPR" evidence="2">
    <location>
        <begin position="43"/>
        <end position="77"/>
    </location>
</feature>
<dbReference type="InParanoid" id="A0A059AIT3"/>
<protein>
    <recommendedName>
        <fullName evidence="4">Pentacotripeptide-repeat region of PRORP domain-containing protein</fullName>
    </recommendedName>
</protein>
<dbReference type="PROSITE" id="PS51375">
    <property type="entry name" value="PPR"/>
    <property type="match status" value="1"/>
</dbReference>
<dbReference type="OMA" id="MEFGNFG"/>
<keyword evidence="1" id="KW-0677">Repeat</keyword>
<dbReference type="InterPro" id="IPR002885">
    <property type="entry name" value="PPR_rpt"/>
</dbReference>
<dbReference type="STRING" id="71139.A0A059AIT3"/>
<dbReference type="Gramene" id="KCW53664">
    <property type="protein sequence ID" value="KCW53664"/>
    <property type="gene ID" value="EUGRSUZ_J02931"/>
</dbReference>
<proteinExistence type="predicted"/>
<dbReference type="Gene3D" id="1.25.40.10">
    <property type="entry name" value="Tetratricopeptide repeat domain"/>
    <property type="match status" value="1"/>
</dbReference>
<accession>A0A059AIT3</accession>
<evidence type="ECO:0000313" key="3">
    <source>
        <dbReference type="EMBL" id="KCW53664.1"/>
    </source>
</evidence>
<evidence type="ECO:0000256" key="2">
    <source>
        <dbReference type="PROSITE-ProRule" id="PRU00708"/>
    </source>
</evidence>
<dbReference type="InterPro" id="IPR011990">
    <property type="entry name" value="TPR-like_helical_dom_sf"/>
</dbReference>
<name>A0A059AIT3_EUCGR</name>
<evidence type="ECO:0008006" key="4">
    <source>
        <dbReference type="Google" id="ProtNLM"/>
    </source>
</evidence>
<dbReference type="AlphaFoldDB" id="A0A059AIT3"/>
<sequence length="108" mass="12580">MEFGNFGVWSGEKSFWVSSAAVLCSFLSCRHGLKFNKHHLSLDVSAYTLLIRGLCRADKADWAYLLFDEMVGQEITPRYQTCRLMLDEVRQKNMYDAAERIEDFMKKL</sequence>
<evidence type="ECO:0000256" key="1">
    <source>
        <dbReference type="ARBA" id="ARBA00022737"/>
    </source>
</evidence>